<protein>
    <submittedName>
        <fullName evidence="3">LysM peptidoglycan-binding domain-containing protein</fullName>
    </submittedName>
</protein>
<dbReference type="EMBL" id="JAMKBI010000002">
    <property type="protein sequence ID" value="MCZ8532245.1"/>
    <property type="molecule type" value="Genomic_DNA"/>
</dbReference>
<dbReference type="AlphaFoldDB" id="A0A9X3R863"/>
<dbReference type="SUPFAM" id="SSF54106">
    <property type="entry name" value="LysM domain"/>
    <property type="match status" value="1"/>
</dbReference>
<feature type="transmembrane region" description="Helical" evidence="1">
    <location>
        <begin position="7"/>
        <end position="26"/>
    </location>
</feature>
<feature type="domain" description="LysM" evidence="2">
    <location>
        <begin position="36"/>
        <end position="85"/>
    </location>
</feature>
<dbReference type="InterPro" id="IPR018392">
    <property type="entry name" value="LysM"/>
</dbReference>
<dbReference type="Gene3D" id="3.10.350.10">
    <property type="entry name" value="LysM domain"/>
    <property type="match status" value="1"/>
</dbReference>
<accession>A0A9X3R863</accession>
<keyword evidence="1" id="KW-0472">Membrane</keyword>
<keyword evidence="1" id="KW-0812">Transmembrane</keyword>
<keyword evidence="4" id="KW-1185">Reference proteome</keyword>
<dbReference type="PROSITE" id="PS51782">
    <property type="entry name" value="LYSM"/>
    <property type="match status" value="1"/>
</dbReference>
<dbReference type="RefSeq" id="WP_269920867.1">
    <property type="nucleotide sequence ID" value="NZ_JAMKBI010000002.1"/>
</dbReference>
<dbReference type="CDD" id="cd00118">
    <property type="entry name" value="LysM"/>
    <property type="match status" value="1"/>
</dbReference>
<proteinExistence type="predicted"/>
<keyword evidence="1" id="KW-1133">Transmembrane helix</keyword>
<sequence length="105" mass="12122">MTWIKENYFLTIFVACSIAFIMFIIISNSFSTNESLHINIEQGDSLWELANEYGVKEDKKVWINKVIAMNNLQDGHIKAGEMLKIPVEEKSYHFNHETEIAGDPK</sequence>
<organism evidence="3 4">
    <name type="scientific">Psychrobacillus psychrodurans</name>
    <dbReference type="NCBI Taxonomy" id="126157"/>
    <lineage>
        <taxon>Bacteria</taxon>
        <taxon>Bacillati</taxon>
        <taxon>Bacillota</taxon>
        <taxon>Bacilli</taxon>
        <taxon>Bacillales</taxon>
        <taxon>Bacillaceae</taxon>
        <taxon>Psychrobacillus</taxon>
    </lineage>
</organism>
<dbReference type="Pfam" id="PF01476">
    <property type="entry name" value="LysM"/>
    <property type="match status" value="1"/>
</dbReference>
<evidence type="ECO:0000256" key="1">
    <source>
        <dbReference type="SAM" id="Phobius"/>
    </source>
</evidence>
<dbReference type="InterPro" id="IPR036779">
    <property type="entry name" value="LysM_dom_sf"/>
</dbReference>
<reference evidence="3" key="1">
    <citation type="submission" date="2022-05" db="EMBL/GenBank/DDBJ databases">
        <authorList>
            <person name="Colautti A."/>
            <person name="Iacumin L."/>
        </authorList>
    </citation>
    <scope>NUCLEOTIDE SEQUENCE</scope>
    <source>
        <strain evidence="3">DSM 30747</strain>
    </source>
</reference>
<gene>
    <name evidence="3" type="ORF">M9R61_02640</name>
</gene>
<evidence type="ECO:0000313" key="3">
    <source>
        <dbReference type="EMBL" id="MCZ8532245.1"/>
    </source>
</evidence>
<dbReference type="SMART" id="SM00257">
    <property type="entry name" value="LysM"/>
    <property type="match status" value="1"/>
</dbReference>
<dbReference type="Proteomes" id="UP001152172">
    <property type="component" value="Unassembled WGS sequence"/>
</dbReference>
<evidence type="ECO:0000259" key="2">
    <source>
        <dbReference type="PROSITE" id="PS51782"/>
    </source>
</evidence>
<comment type="caution">
    <text evidence="3">The sequence shown here is derived from an EMBL/GenBank/DDBJ whole genome shotgun (WGS) entry which is preliminary data.</text>
</comment>
<evidence type="ECO:0000313" key="4">
    <source>
        <dbReference type="Proteomes" id="UP001152172"/>
    </source>
</evidence>
<name>A0A9X3R863_9BACI</name>